<evidence type="ECO:0008006" key="3">
    <source>
        <dbReference type="Google" id="ProtNLM"/>
    </source>
</evidence>
<dbReference type="InterPro" id="IPR011067">
    <property type="entry name" value="Plasmid_toxin/cell-grow_inhib"/>
</dbReference>
<gene>
    <name evidence="1" type="ORF">PDESU_04784</name>
</gene>
<dbReference type="AlphaFoldDB" id="A0A6C2U9Y2"/>
<dbReference type="SUPFAM" id="SSF50118">
    <property type="entry name" value="Cell growth inhibitor/plasmid maintenance toxic component"/>
    <property type="match status" value="1"/>
</dbReference>
<dbReference type="RefSeq" id="WP_136081739.1">
    <property type="nucleotide sequence ID" value="NZ_CAAHFG010000003.1"/>
</dbReference>
<keyword evidence="2" id="KW-1185">Reference proteome</keyword>
<dbReference type="Pfam" id="PF02452">
    <property type="entry name" value="PemK_toxin"/>
    <property type="match status" value="1"/>
</dbReference>
<name>A0A6C2U9Y2_PONDE</name>
<protein>
    <recommendedName>
        <fullName evidence="3">MazF family transcriptional regulator</fullName>
    </recommendedName>
</protein>
<dbReference type="Gene3D" id="2.30.30.110">
    <property type="match status" value="1"/>
</dbReference>
<sequence length="113" mass="11934">MVAPSVGSIVLVNFPFSDLSSSKLRPAVVLAGVGRDDWVLCQITSNPYSDPNAVEITDSDFTRGSLLRTSFARPGKLFSANTSIMVREAGNLVPAKLDAVVDGVIALLRPDAS</sequence>
<dbReference type="GO" id="GO:0003677">
    <property type="term" value="F:DNA binding"/>
    <property type="evidence" value="ECO:0007669"/>
    <property type="project" value="InterPro"/>
</dbReference>
<dbReference type="InterPro" id="IPR003477">
    <property type="entry name" value="PemK-like"/>
</dbReference>
<dbReference type="EMBL" id="CAAHFG010000003">
    <property type="protein sequence ID" value="VGO16194.1"/>
    <property type="molecule type" value="Genomic_DNA"/>
</dbReference>
<organism evidence="1 2">
    <name type="scientific">Pontiella desulfatans</name>
    <dbReference type="NCBI Taxonomy" id="2750659"/>
    <lineage>
        <taxon>Bacteria</taxon>
        <taxon>Pseudomonadati</taxon>
        <taxon>Kiritimatiellota</taxon>
        <taxon>Kiritimatiellia</taxon>
        <taxon>Kiritimatiellales</taxon>
        <taxon>Pontiellaceae</taxon>
        <taxon>Pontiella</taxon>
    </lineage>
</organism>
<proteinExistence type="predicted"/>
<reference evidence="1 2" key="1">
    <citation type="submission" date="2019-04" db="EMBL/GenBank/DDBJ databases">
        <authorList>
            <person name="Van Vliet M D."/>
        </authorList>
    </citation>
    <scope>NUCLEOTIDE SEQUENCE [LARGE SCALE GENOMIC DNA]</scope>
    <source>
        <strain evidence="1 2">F1</strain>
    </source>
</reference>
<dbReference type="Proteomes" id="UP000366872">
    <property type="component" value="Unassembled WGS sequence"/>
</dbReference>
<evidence type="ECO:0000313" key="2">
    <source>
        <dbReference type="Proteomes" id="UP000366872"/>
    </source>
</evidence>
<accession>A0A6C2U9Y2</accession>
<evidence type="ECO:0000313" key="1">
    <source>
        <dbReference type="EMBL" id="VGO16194.1"/>
    </source>
</evidence>